<evidence type="ECO:0000313" key="1">
    <source>
        <dbReference type="EMBL" id="GAA3690277.1"/>
    </source>
</evidence>
<reference evidence="2" key="1">
    <citation type="journal article" date="2019" name="Int. J. Syst. Evol. Microbiol.">
        <title>The Global Catalogue of Microorganisms (GCM) 10K type strain sequencing project: providing services to taxonomists for standard genome sequencing and annotation.</title>
        <authorList>
            <consortium name="The Broad Institute Genomics Platform"/>
            <consortium name="The Broad Institute Genome Sequencing Center for Infectious Disease"/>
            <person name="Wu L."/>
            <person name="Ma J."/>
        </authorList>
    </citation>
    <scope>NUCLEOTIDE SEQUENCE [LARGE SCALE GENOMIC DNA]</scope>
    <source>
        <strain evidence="2">JCM 30742</strain>
    </source>
</reference>
<keyword evidence="2" id="KW-1185">Reference proteome</keyword>
<proteinExistence type="predicted"/>
<organism evidence="1 2">
    <name type="scientific">Arthrobacter ginkgonis</name>
    <dbReference type="NCBI Taxonomy" id="1630594"/>
    <lineage>
        <taxon>Bacteria</taxon>
        <taxon>Bacillati</taxon>
        <taxon>Actinomycetota</taxon>
        <taxon>Actinomycetes</taxon>
        <taxon>Micrococcales</taxon>
        <taxon>Micrococcaceae</taxon>
        <taxon>Arthrobacter</taxon>
    </lineage>
</organism>
<name>A0ABP7CKZ9_9MICC</name>
<evidence type="ECO:0000313" key="2">
    <source>
        <dbReference type="Proteomes" id="UP001500752"/>
    </source>
</evidence>
<dbReference type="Proteomes" id="UP001500752">
    <property type="component" value="Unassembled WGS sequence"/>
</dbReference>
<comment type="caution">
    <text evidence="1">The sequence shown here is derived from an EMBL/GenBank/DDBJ whole genome shotgun (WGS) entry which is preliminary data.</text>
</comment>
<sequence>MPLAAAGTFCDASVGAGIVAAAPPGPSAQAETIARHAASASVAARARGLRRGWRRVKGHSFLRKIGQPRCGQSSFAQPADRVLLAGAPVPGTLHKRYQSIRP</sequence>
<dbReference type="EMBL" id="BAABEO010000019">
    <property type="protein sequence ID" value="GAA3690277.1"/>
    <property type="molecule type" value="Genomic_DNA"/>
</dbReference>
<accession>A0ABP7CKZ9</accession>
<gene>
    <name evidence="1" type="ORF">GCM10023081_29700</name>
</gene>
<protein>
    <submittedName>
        <fullName evidence="1">Uncharacterized protein</fullName>
    </submittedName>
</protein>